<dbReference type="Proteomes" id="UP001143910">
    <property type="component" value="Unassembled WGS sequence"/>
</dbReference>
<organism evidence="1 2">
    <name type="scientific">Zarea fungicola</name>
    <dbReference type="NCBI Taxonomy" id="93591"/>
    <lineage>
        <taxon>Eukaryota</taxon>
        <taxon>Fungi</taxon>
        <taxon>Dikarya</taxon>
        <taxon>Ascomycota</taxon>
        <taxon>Pezizomycotina</taxon>
        <taxon>Sordariomycetes</taxon>
        <taxon>Hypocreomycetidae</taxon>
        <taxon>Hypocreales</taxon>
        <taxon>Cordycipitaceae</taxon>
        <taxon>Zarea</taxon>
    </lineage>
</organism>
<name>A0ACC1MT90_9HYPO</name>
<evidence type="ECO:0000313" key="2">
    <source>
        <dbReference type="Proteomes" id="UP001143910"/>
    </source>
</evidence>
<comment type="caution">
    <text evidence="1">The sequence shown here is derived from an EMBL/GenBank/DDBJ whole genome shotgun (WGS) entry which is preliminary data.</text>
</comment>
<proteinExistence type="predicted"/>
<dbReference type="EMBL" id="JANJQO010001618">
    <property type="protein sequence ID" value="KAJ2970034.1"/>
    <property type="molecule type" value="Genomic_DNA"/>
</dbReference>
<evidence type="ECO:0000313" key="1">
    <source>
        <dbReference type="EMBL" id="KAJ2970034.1"/>
    </source>
</evidence>
<protein>
    <submittedName>
        <fullName evidence="1">Uncharacterized protein</fullName>
    </submittedName>
</protein>
<keyword evidence="2" id="KW-1185">Reference proteome</keyword>
<reference evidence="1" key="1">
    <citation type="submission" date="2022-08" db="EMBL/GenBank/DDBJ databases">
        <title>Genome Sequence of Lecanicillium fungicola.</title>
        <authorList>
            <person name="Buettner E."/>
        </authorList>
    </citation>
    <scope>NUCLEOTIDE SEQUENCE</scope>
    <source>
        <strain evidence="1">Babe33</strain>
    </source>
</reference>
<gene>
    <name evidence="1" type="ORF">NQ176_g8374</name>
</gene>
<sequence length="219" mass="25076">MARRPARCYRYCKNKPYPKSRFNRGVPDPKIRIFDLGRKRAAVDDFPLCIHLVSNEYEQLSSEALEAARICANKYLVKNSGKDAFHLRVRAHPFHVVRINKMLSCAGADRLQTGMRGAWGKPNGSVARVNIGQIIMSVRTRDANRHLALEALRRSQYKFPGRQKIIVSKNWGFTPLRREEYLDRKASGRVKDDGAYVQFLSNHGKLAENMRRFPGAFTA</sequence>
<accession>A0ACC1MT90</accession>